<keyword evidence="12" id="KW-1185">Reference proteome</keyword>
<dbReference type="STRING" id="1121391.SAMN02745206_02744"/>
<organism evidence="11 12">
    <name type="scientific">Desulfacinum infernum DSM 9756</name>
    <dbReference type="NCBI Taxonomy" id="1121391"/>
    <lineage>
        <taxon>Bacteria</taxon>
        <taxon>Pseudomonadati</taxon>
        <taxon>Thermodesulfobacteriota</taxon>
        <taxon>Syntrophobacteria</taxon>
        <taxon>Syntrophobacterales</taxon>
        <taxon>Syntrophobacteraceae</taxon>
        <taxon>Desulfacinum</taxon>
    </lineage>
</organism>
<feature type="site" description="Transition state stabilizer" evidence="8">
    <location>
        <position position="107"/>
    </location>
</feature>
<dbReference type="PANTHER" id="PTHR42755">
    <property type="entry name" value="3-DEOXY-MANNO-OCTULOSONATE CYTIDYLYLTRANSFERASE"/>
    <property type="match status" value="1"/>
</dbReference>
<dbReference type="GO" id="GO:0043842">
    <property type="term" value="F:Kdo transferase activity"/>
    <property type="evidence" value="ECO:0007669"/>
    <property type="project" value="UniProtKB-EC"/>
</dbReference>
<proteinExistence type="inferred from homology"/>
<dbReference type="EC" id="2.4.99.12" evidence="2 9"/>
<dbReference type="PANTHER" id="PTHR42755:SF1">
    <property type="entry name" value="3-DEOXY-D-MANNO-OCTULOSONIC ACID TRANSFERASE, MITOCHONDRIAL-RELATED"/>
    <property type="match status" value="1"/>
</dbReference>
<dbReference type="GO" id="GO:0005886">
    <property type="term" value="C:plasma membrane"/>
    <property type="evidence" value="ECO:0007669"/>
    <property type="project" value="UniProtKB-SubCell"/>
</dbReference>
<dbReference type="Gene3D" id="3.40.50.2000">
    <property type="entry name" value="Glycogen Phosphorylase B"/>
    <property type="match status" value="1"/>
</dbReference>
<dbReference type="AlphaFoldDB" id="A0A1M5EWV2"/>
<dbReference type="Proteomes" id="UP000184076">
    <property type="component" value="Unassembled WGS sequence"/>
</dbReference>
<comment type="pathway">
    <text evidence="1 9">Bacterial outer membrane biogenesis; LPS core biosynthesis.</text>
</comment>
<dbReference type="InterPro" id="IPR007507">
    <property type="entry name" value="Glycos_transf_N"/>
</dbReference>
<feature type="active site" description="Proton acceptor" evidence="7">
    <location>
        <position position="37"/>
    </location>
</feature>
<evidence type="ECO:0000313" key="12">
    <source>
        <dbReference type="Proteomes" id="UP000184076"/>
    </source>
</evidence>
<dbReference type="Pfam" id="PF04413">
    <property type="entry name" value="Glycos_transf_N"/>
    <property type="match status" value="1"/>
</dbReference>
<comment type="subcellular location">
    <subcellularLocation>
        <location evidence="9">Cell membrane</location>
    </subcellularLocation>
</comment>
<dbReference type="InterPro" id="IPR039901">
    <property type="entry name" value="Kdotransferase"/>
</dbReference>
<comment type="function">
    <text evidence="9">Involved in lipopolysaccharide (LPS) biosynthesis. Catalyzes the transfer of 3-deoxy-D-manno-octulosonate (Kdo) residue(s) from CMP-Kdo to lipid IV(A), the tetraacyldisaccharide-1,4'-bisphosphate precursor of lipid A.</text>
</comment>
<dbReference type="GO" id="GO:0009245">
    <property type="term" value="P:lipid A biosynthetic process"/>
    <property type="evidence" value="ECO:0007669"/>
    <property type="project" value="TreeGrafter"/>
</dbReference>
<evidence type="ECO:0000313" key="11">
    <source>
        <dbReference type="EMBL" id="SHF83708.1"/>
    </source>
</evidence>
<keyword evidence="4 9" id="KW-0808">Transferase</keyword>
<dbReference type="GO" id="GO:0009244">
    <property type="term" value="P:lipopolysaccharide core region biosynthetic process"/>
    <property type="evidence" value="ECO:0007669"/>
    <property type="project" value="UniProtKB-UniRule"/>
</dbReference>
<feature type="site" description="Transition state stabilizer" evidence="8">
    <location>
        <position position="185"/>
    </location>
</feature>
<dbReference type="InterPro" id="IPR038107">
    <property type="entry name" value="Glycos_transf_N_sf"/>
</dbReference>
<accession>A0A1M5EWV2</accession>
<evidence type="ECO:0000256" key="1">
    <source>
        <dbReference type="ARBA" id="ARBA00004713"/>
    </source>
</evidence>
<protein>
    <recommendedName>
        <fullName evidence="3 9">3-deoxy-D-manno-octulosonic acid transferase</fullName>
        <shortName evidence="9">Kdo transferase</shortName>
        <ecNumber evidence="2 9">2.4.99.12</ecNumber>
    </recommendedName>
    <alternativeName>
        <fullName evidence="5 9">Lipid IV(A) 3-deoxy-D-manno-octulosonic acid transferase</fullName>
    </alternativeName>
</protein>
<evidence type="ECO:0000256" key="4">
    <source>
        <dbReference type="ARBA" id="ARBA00022679"/>
    </source>
</evidence>
<gene>
    <name evidence="11" type="ORF">SAMN02745206_02744</name>
</gene>
<dbReference type="SUPFAM" id="SSF53756">
    <property type="entry name" value="UDP-Glycosyltransferase/glycogen phosphorylase"/>
    <property type="match status" value="1"/>
</dbReference>
<reference evidence="12" key="1">
    <citation type="submission" date="2016-11" db="EMBL/GenBank/DDBJ databases">
        <authorList>
            <person name="Varghese N."/>
            <person name="Submissions S."/>
        </authorList>
    </citation>
    <scope>NUCLEOTIDE SEQUENCE [LARGE SCALE GENOMIC DNA]</scope>
    <source>
        <strain evidence="12">DSM 9756</strain>
    </source>
</reference>
<evidence type="ECO:0000256" key="7">
    <source>
        <dbReference type="PIRSR" id="PIRSR639901-1"/>
    </source>
</evidence>
<dbReference type="RefSeq" id="WP_073040425.1">
    <property type="nucleotide sequence ID" value="NZ_FQVB01000029.1"/>
</dbReference>
<evidence type="ECO:0000256" key="2">
    <source>
        <dbReference type="ARBA" id="ARBA00012621"/>
    </source>
</evidence>
<dbReference type="EMBL" id="FQVB01000029">
    <property type="protein sequence ID" value="SHF83708.1"/>
    <property type="molecule type" value="Genomic_DNA"/>
</dbReference>
<keyword evidence="9" id="KW-0472">Membrane</keyword>
<dbReference type="UniPathway" id="UPA00958"/>
<evidence type="ECO:0000256" key="5">
    <source>
        <dbReference type="ARBA" id="ARBA00031445"/>
    </source>
</evidence>
<dbReference type="Gene3D" id="3.40.50.11720">
    <property type="entry name" value="3-Deoxy-D-manno-octulosonic-acid transferase, N-terminal domain"/>
    <property type="match status" value="1"/>
</dbReference>
<evidence type="ECO:0000259" key="10">
    <source>
        <dbReference type="Pfam" id="PF04413"/>
    </source>
</evidence>
<feature type="domain" description="3-deoxy-D-manno-octulosonic-acid transferase N-terminal" evidence="10">
    <location>
        <begin position="10"/>
        <end position="187"/>
    </location>
</feature>
<sequence>MKGWERRFWQRRLFPRMDGAAGRGRPRLWLHASSVGEVTGALAVIRRLRAARPQAAIFLTVGTPQGCRFARAQVQDEVTVLPAPMDFPWSVHPLLSSLSPDLFVAFESEFWPVLHGALRRRGVPVVLLNGRLSQRSLESYRRFQGIFRPLFRSLRLAAMKSEEDRQRLLLLGVPKDRTHVTGSAKVDTLMDRADPQAEILWRERLQVPEGVPVMVAGSLRGRECTDLLQVFSRLKESTPGLLGVFAPRHLDRVPVLREWLRARGIPYDDLSTFLESEKRRRSADVIVVDRIGHLFDLYALGDLIFCGGSLVPVGGHNILEPVAWGKTVFYGPHVQTVMEEHEILSRAGVGVCVASREDLLTRWRALLSEPDRMGVHRRRALEAIRKMAGVADRQVALVLSVLDDPRGRRAEHGES</sequence>
<keyword evidence="9" id="KW-0448">Lipopolysaccharide biosynthesis</keyword>
<keyword evidence="9" id="KW-1003">Cell membrane</keyword>
<comment type="similarity">
    <text evidence="9">Belongs to the glycosyltransferase group 1 family.</text>
</comment>
<evidence type="ECO:0000256" key="3">
    <source>
        <dbReference type="ARBA" id="ARBA00019077"/>
    </source>
</evidence>
<evidence type="ECO:0000256" key="9">
    <source>
        <dbReference type="RuleBase" id="RU365103"/>
    </source>
</evidence>
<name>A0A1M5EWV2_9BACT</name>
<comment type="catalytic activity">
    <reaction evidence="6 9">
        <text>lipid IVA (E. coli) + CMP-3-deoxy-beta-D-manno-octulosonate = alpha-Kdo-(2-&gt;6)-lipid IVA (E. coli) + CMP + H(+)</text>
        <dbReference type="Rhea" id="RHEA:28066"/>
        <dbReference type="ChEBI" id="CHEBI:15378"/>
        <dbReference type="ChEBI" id="CHEBI:58603"/>
        <dbReference type="ChEBI" id="CHEBI:60364"/>
        <dbReference type="ChEBI" id="CHEBI:60377"/>
        <dbReference type="ChEBI" id="CHEBI:85987"/>
        <dbReference type="EC" id="2.4.99.12"/>
    </reaction>
</comment>
<evidence type="ECO:0000256" key="8">
    <source>
        <dbReference type="PIRSR" id="PIRSR639901-2"/>
    </source>
</evidence>
<evidence type="ECO:0000256" key="6">
    <source>
        <dbReference type="ARBA" id="ARBA00049183"/>
    </source>
</evidence>